<dbReference type="Proteomes" id="UP000051950">
    <property type="component" value="Unassembled WGS sequence"/>
</dbReference>
<evidence type="ECO:0000313" key="1">
    <source>
        <dbReference type="EMBL" id="KRT16247.1"/>
    </source>
</evidence>
<accession>A0A0T5VQU4</accession>
<keyword evidence="2" id="KW-1185">Reference proteome</keyword>
<comment type="caution">
    <text evidence="1">The sequence shown here is derived from an EMBL/GenBank/DDBJ whole genome shotgun (WGS) entry which is preliminary data.</text>
</comment>
<protein>
    <submittedName>
        <fullName evidence="1">Uncharacterized protein</fullName>
    </submittedName>
</protein>
<gene>
    <name evidence="1" type="ORF">ASU31_08705</name>
</gene>
<sequence>MLCNEASKQGTLNNFYLPQKENKMAKSSLSKSELAILDALIADLKGDNEIVEANSAEPLFIAAIARTAIKAVKVTVQATPVVTQVVEAIGAANALNEAEIGALSKEAKDGLSLDKLIELRKKFN</sequence>
<dbReference type="EMBL" id="LMZQ01000005">
    <property type="protein sequence ID" value="KRT16247.1"/>
    <property type="molecule type" value="Genomic_DNA"/>
</dbReference>
<dbReference type="AlphaFoldDB" id="A0A0T5VQU4"/>
<reference evidence="1 2" key="1">
    <citation type="submission" date="2015-11" db="EMBL/GenBank/DDBJ databases">
        <title>Sequence of Pedobacter ginsenosidimutans.</title>
        <authorList>
            <person name="Carson E."/>
            <person name="Keyser V."/>
            <person name="Newman J."/>
            <person name="Miller J."/>
        </authorList>
    </citation>
    <scope>NUCLEOTIDE SEQUENCE [LARGE SCALE GENOMIC DNA]</scope>
    <source>
        <strain evidence="1 2">KACC 14530</strain>
    </source>
</reference>
<dbReference type="STRING" id="687842.ASU31_08705"/>
<proteinExistence type="predicted"/>
<evidence type="ECO:0000313" key="2">
    <source>
        <dbReference type="Proteomes" id="UP000051950"/>
    </source>
</evidence>
<name>A0A0T5VQU4_9SPHI</name>
<organism evidence="1 2">
    <name type="scientific">Pedobacter ginsenosidimutans</name>
    <dbReference type="NCBI Taxonomy" id="687842"/>
    <lineage>
        <taxon>Bacteria</taxon>
        <taxon>Pseudomonadati</taxon>
        <taxon>Bacteroidota</taxon>
        <taxon>Sphingobacteriia</taxon>
        <taxon>Sphingobacteriales</taxon>
        <taxon>Sphingobacteriaceae</taxon>
        <taxon>Pedobacter</taxon>
    </lineage>
</organism>